<proteinExistence type="predicted"/>
<evidence type="ECO:0000256" key="1">
    <source>
        <dbReference type="SAM" id="MobiDB-lite"/>
    </source>
</evidence>
<dbReference type="AlphaFoldDB" id="A0A0F5FJL4"/>
<evidence type="ECO:0000313" key="3">
    <source>
        <dbReference type="EMBL" id="KKB08417.1"/>
    </source>
</evidence>
<dbReference type="InterPro" id="IPR036063">
    <property type="entry name" value="Smr_dom_sf"/>
</dbReference>
<protein>
    <recommendedName>
        <fullName evidence="2">Smr domain-containing protein</fullName>
    </recommendedName>
</protein>
<feature type="compositionally biased region" description="Basic and acidic residues" evidence="1">
    <location>
        <begin position="27"/>
        <end position="36"/>
    </location>
</feature>
<dbReference type="Pfam" id="PF01713">
    <property type="entry name" value="Smr"/>
    <property type="match status" value="1"/>
</dbReference>
<dbReference type="SUPFAM" id="SSF160443">
    <property type="entry name" value="SMR domain-like"/>
    <property type="match status" value="1"/>
</dbReference>
<dbReference type="RefSeq" id="WP_046110226.1">
    <property type="nucleotide sequence ID" value="NZ_JZEX01000166.1"/>
</dbReference>
<feature type="region of interest" description="Disordered" evidence="1">
    <location>
        <begin position="27"/>
        <end position="47"/>
    </location>
</feature>
<gene>
    <name evidence="3" type="ORF">VE25_18865</name>
</gene>
<dbReference type="InterPro" id="IPR002625">
    <property type="entry name" value="Smr_dom"/>
</dbReference>
<comment type="caution">
    <text evidence="3">The sequence shown here is derived from an EMBL/GenBank/DDBJ whole genome shotgun (WGS) entry which is preliminary data.</text>
</comment>
<feature type="domain" description="Smr" evidence="2">
    <location>
        <begin position="101"/>
        <end position="192"/>
    </location>
</feature>
<dbReference type="PROSITE" id="PS50828">
    <property type="entry name" value="SMR"/>
    <property type="match status" value="1"/>
</dbReference>
<dbReference type="STRING" id="443610.VE25_18865"/>
<dbReference type="EMBL" id="JZEX01000166">
    <property type="protein sequence ID" value="KKB08417.1"/>
    <property type="molecule type" value="Genomic_DNA"/>
</dbReference>
<dbReference type="PATRIC" id="fig|443610.3.peg.2083"/>
<name>A0A0F5FJL4_9HYPH</name>
<evidence type="ECO:0000313" key="4">
    <source>
        <dbReference type="Proteomes" id="UP000033632"/>
    </source>
</evidence>
<accession>A0A0F5FJL4</accession>
<dbReference type="SMART" id="SM00463">
    <property type="entry name" value="SMR"/>
    <property type="match status" value="1"/>
</dbReference>
<dbReference type="PANTHER" id="PTHR35562">
    <property type="entry name" value="DNA ENDONUCLEASE SMRA-RELATED"/>
    <property type="match status" value="1"/>
</dbReference>
<organism evidence="3 4">
    <name type="scientific">Devosia geojensis</name>
    <dbReference type="NCBI Taxonomy" id="443610"/>
    <lineage>
        <taxon>Bacteria</taxon>
        <taxon>Pseudomonadati</taxon>
        <taxon>Pseudomonadota</taxon>
        <taxon>Alphaproteobacteria</taxon>
        <taxon>Hyphomicrobiales</taxon>
        <taxon>Devosiaceae</taxon>
        <taxon>Devosia</taxon>
    </lineage>
</organism>
<reference evidence="3 4" key="1">
    <citation type="submission" date="2015-03" db="EMBL/GenBank/DDBJ databases">
        <authorList>
            <person name="Hassan Y.I."/>
            <person name="Lepp D."/>
            <person name="Li X.-Z."/>
            <person name="Zhou T."/>
        </authorList>
    </citation>
    <scope>NUCLEOTIDE SEQUENCE [LARGE SCALE GENOMIC DNA]</scope>
    <source>
        <strain evidence="3 4">BD-c194</strain>
    </source>
</reference>
<evidence type="ECO:0000259" key="2">
    <source>
        <dbReference type="PROSITE" id="PS50828"/>
    </source>
</evidence>
<dbReference type="PANTHER" id="PTHR35562:SF2">
    <property type="entry name" value="DNA ENDONUCLEASE SMRA-RELATED"/>
    <property type="match status" value="1"/>
</dbReference>
<sequence>MARRGPKSPVPDFHLWTAVTRTVDPLRKPRVLREPAEPLPLPEPSAPADVAQLKRAPVKHPPPLPMPAYQAPPQRVVPEAAIEPRLRRKLRRGHIEIDGSIDLHGMRQDEARLALGRFIPARAARGDRTVLVITGKGLKKIDEFATVIIERGVLRAMLPVWLSEPHLAPYVSGWHSAAQGHGGEGAFYVRLRRPGRAAP</sequence>
<dbReference type="Proteomes" id="UP000033632">
    <property type="component" value="Unassembled WGS sequence"/>
</dbReference>
<keyword evidence="4" id="KW-1185">Reference proteome</keyword>
<dbReference type="OrthoDB" id="7165597at2"/>
<dbReference type="Gene3D" id="3.30.1370.110">
    <property type="match status" value="1"/>
</dbReference>